<evidence type="ECO:0000256" key="7">
    <source>
        <dbReference type="PROSITE-ProRule" id="PRU00042"/>
    </source>
</evidence>
<dbReference type="FunFam" id="3.30.160.60:FF:002446">
    <property type="entry name" value="Uncharacterized protein"/>
    <property type="match status" value="1"/>
</dbReference>
<evidence type="ECO:0000313" key="11">
    <source>
        <dbReference type="Proteomes" id="UP000466442"/>
    </source>
</evidence>
<dbReference type="GO" id="GO:0008270">
    <property type="term" value="F:zinc ion binding"/>
    <property type="evidence" value="ECO:0007669"/>
    <property type="project" value="UniProtKB-KW"/>
</dbReference>
<evidence type="ECO:0000256" key="8">
    <source>
        <dbReference type="SAM" id="MobiDB-lite"/>
    </source>
</evidence>
<dbReference type="GO" id="GO:0045893">
    <property type="term" value="P:positive regulation of DNA-templated transcription"/>
    <property type="evidence" value="ECO:0007669"/>
    <property type="project" value="UniProtKB-ARBA"/>
</dbReference>
<dbReference type="PANTHER" id="PTHR24388:SF53">
    <property type="entry name" value="CHORION TRANSCRIPTION FACTOR CF2-RELATED"/>
    <property type="match status" value="1"/>
</dbReference>
<dbReference type="InterPro" id="IPR036236">
    <property type="entry name" value="Znf_C2H2_sf"/>
</dbReference>
<feature type="region of interest" description="Disordered" evidence="8">
    <location>
        <begin position="19"/>
        <end position="62"/>
    </location>
</feature>
<protein>
    <recommendedName>
        <fullName evidence="9">C2H2-type domain-containing protein</fullName>
    </recommendedName>
</protein>
<dbReference type="GO" id="GO:0005694">
    <property type="term" value="C:chromosome"/>
    <property type="evidence" value="ECO:0007669"/>
    <property type="project" value="UniProtKB-ARBA"/>
</dbReference>
<dbReference type="PROSITE" id="PS50157">
    <property type="entry name" value="ZINC_FINGER_C2H2_2"/>
    <property type="match status" value="5"/>
</dbReference>
<accession>A0A8S9Y398</accession>
<feature type="domain" description="C2H2-type" evidence="9">
    <location>
        <begin position="245"/>
        <end position="272"/>
    </location>
</feature>
<gene>
    <name evidence="10" type="ORF">GE061_009790</name>
</gene>
<dbReference type="GO" id="GO:0000981">
    <property type="term" value="F:DNA-binding transcription factor activity, RNA polymerase II-specific"/>
    <property type="evidence" value="ECO:0007669"/>
    <property type="project" value="TreeGrafter"/>
</dbReference>
<feature type="domain" description="C2H2-type" evidence="9">
    <location>
        <begin position="133"/>
        <end position="160"/>
    </location>
</feature>
<comment type="caution">
    <text evidence="10">The sequence shown here is derived from an EMBL/GenBank/DDBJ whole genome shotgun (WGS) entry which is preliminary data.</text>
</comment>
<evidence type="ECO:0000259" key="9">
    <source>
        <dbReference type="PROSITE" id="PS50157"/>
    </source>
</evidence>
<feature type="domain" description="C2H2-type" evidence="9">
    <location>
        <begin position="217"/>
        <end position="244"/>
    </location>
</feature>
<dbReference type="Pfam" id="PF00096">
    <property type="entry name" value="zf-C2H2"/>
    <property type="match status" value="3"/>
</dbReference>
<feature type="domain" description="C2H2-type" evidence="9">
    <location>
        <begin position="161"/>
        <end position="188"/>
    </location>
</feature>
<evidence type="ECO:0000256" key="3">
    <source>
        <dbReference type="ARBA" id="ARBA00022771"/>
    </source>
</evidence>
<dbReference type="OrthoDB" id="6077919at2759"/>
<dbReference type="InterPro" id="IPR050527">
    <property type="entry name" value="Snail/Krueppel_Znf"/>
</dbReference>
<dbReference type="EMBL" id="WIXP02000002">
    <property type="protein sequence ID" value="KAF6215041.1"/>
    <property type="molecule type" value="Genomic_DNA"/>
</dbReference>
<comment type="similarity">
    <text evidence="6">Belongs to the snail C2H2-type zinc-finger protein family.</text>
</comment>
<dbReference type="FunFam" id="3.30.160.60:FF:002976">
    <property type="match status" value="1"/>
</dbReference>
<dbReference type="FunFam" id="3.30.160.60:FF:000882">
    <property type="entry name" value="Predicted gene, 21060"/>
    <property type="match status" value="2"/>
</dbReference>
<evidence type="ECO:0000256" key="2">
    <source>
        <dbReference type="ARBA" id="ARBA00022737"/>
    </source>
</evidence>
<dbReference type="InterPro" id="IPR013087">
    <property type="entry name" value="Znf_C2H2_type"/>
</dbReference>
<keyword evidence="2" id="KW-0677">Repeat</keyword>
<evidence type="ECO:0000256" key="4">
    <source>
        <dbReference type="ARBA" id="ARBA00022833"/>
    </source>
</evidence>
<dbReference type="FunFam" id="3.30.160.60:FF:002104">
    <property type="entry name" value="Si:ch211-266d19.4"/>
    <property type="match status" value="1"/>
</dbReference>
<evidence type="ECO:0000256" key="6">
    <source>
        <dbReference type="ARBA" id="ARBA00037948"/>
    </source>
</evidence>
<keyword evidence="1" id="KW-0479">Metal-binding</keyword>
<reference evidence="10" key="1">
    <citation type="journal article" date="2021" name="Mol. Ecol. Resour.">
        <title>Apolygus lucorum genome provides insights into omnivorousness and mesophyll feeding.</title>
        <authorList>
            <person name="Liu Y."/>
            <person name="Liu H."/>
            <person name="Wang H."/>
            <person name="Huang T."/>
            <person name="Liu B."/>
            <person name="Yang B."/>
            <person name="Yin L."/>
            <person name="Li B."/>
            <person name="Zhang Y."/>
            <person name="Zhang S."/>
            <person name="Jiang F."/>
            <person name="Zhang X."/>
            <person name="Ren Y."/>
            <person name="Wang B."/>
            <person name="Wang S."/>
            <person name="Lu Y."/>
            <person name="Wu K."/>
            <person name="Fan W."/>
            <person name="Wang G."/>
        </authorList>
    </citation>
    <scope>NUCLEOTIDE SEQUENCE</scope>
    <source>
        <strain evidence="10">12Hb</strain>
    </source>
</reference>
<dbReference type="AlphaFoldDB" id="A0A8S9Y398"/>
<dbReference type="Gene3D" id="3.30.160.60">
    <property type="entry name" value="Classic Zinc Finger"/>
    <property type="match status" value="6"/>
</dbReference>
<dbReference type="Proteomes" id="UP000466442">
    <property type="component" value="Unassembled WGS sequence"/>
</dbReference>
<dbReference type="FunFam" id="3.30.160.60:FF:001732">
    <property type="entry name" value="Zgc:162936"/>
    <property type="match status" value="1"/>
</dbReference>
<organism evidence="10 11">
    <name type="scientific">Apolygus lucorum</name>
    <name type="common">Small green plant bug</name>
    <name type="synonym">Lygocoris lucorum</name>
    <dbReference type="NCBI Taxonomy" id="248454"/>
    <lineage>
        <taxon>Eukaryota</taxon>
        <taxon>Metazoa</taxon>
        <taxon>Ecdysozoa</taxon>
        <taxon>Arthropoda</taxon>
        <taxon>Hexapoda</taxon>
        <taxon>Insecta</taxon>
        <taxon>Pterygota</taxon>
        <taxon>Neoptera</taxon>
        <taxon>Paraneoptera</taxon>
        <taxon>Hemiptera</taxon>
        <taxon>Heteroptera</taxon>
        <taxon>Panheteroptera</taxon>
        <taxon>Cimicomorpha</taxon>
        <taxon>Miridae</taxon>
        <taxon>Mirini</taxon>
        <taxon>Apolygus</taxon>
    </lineage>
</organism>
<name>A0A8S9Y398_APOLU</name>
<dbReference type="SMART" id="SM00355">
    <property type="entry name" value="ZnF_C2H2"/>
    <property type="match status" value="6"/>
</dbReference>
<sequence>MLFFYINLTVDCGVHSPNYRTFESSEDEVTQATMAEPGRNSGDSHGDDGAPSSSHTHQSGVLEESKVVHELMPNCNTDDSSSVVHQSAIKDEPVNEDGEMVADSLDDPGYLEPEIIFHPSKDEFDIPQIEKPFTCDSCDYRAGHLSTLKAHMKIHTGEKPFSCERCDYQAAHLSNLKRHMKIHTGEKPFSCDICDYQAGHLCNLKRHKKTHTGEKPFPCDSCDHRAGNPSDLRKHMKTHSGEKPYICDTCDFRAIQLSHLRRHMKTHTGEKPYACDRCDYRAGRLDKLKLHWKKIHSIW</sequence>
<dbReference type="GO" id="GO:0000978">
    <property type="term" value="F:RNA polymerase II cis-regulatory region sequence-specific DNA binding"/>
    <property type="evidence" value="ECO:0007669"/>
    <property type="project" value="TreeGrafter"/>
</dbReference>
<proteinExistence type="inferred from homology"/>
<keyword evidence="4" id="KW-0862">Zinc</keyword>
<keyword evidence="11" id="KW-1185">Reference proteome</keyword>
<keyword evidence="5" id="KW-0539">Nucleus</keyword>
<dbReference type="PANTHER" id="PTHR24388">
    <property type="entry name" value="ZINC FINGER PROTEIN"/>
    <property type="match status" value="1"/>
</dbReference>
<dbReference type="SUPFAM" id="SSF57667">
    <property type="entry name" value="beta-beta-alpha zinc fingers"/>
    <property type="match status" value="4"/>
</dbReference>
<evidence type="ECO:0000313" key="10">
    <source>
        <dbReference type="EMBL" id="KAF6215041.1"/>
    </source>
</evidence>
<evidence type="ECO:0000256" key="5">
    <source>
        <dbReference type="ARBA" id="ARBA00023242"/>
    </source>
</evidence>
<feature type="domain" description="C2H2-type" evidence="9">
    <location>
        <begin position="189"/>
        <end position="216"/>
    </location>
</feature>
<keyword evidence="3 7" id="KW-0863">Zinc-finger</keyword>
<evidence type="ECO:0000256" key="1">
    <source>
        <dbReference type="ARBA" id="ARBA00022723"/>
    </source>
</evidence>